<evidence type="ECO:0000313" key="2">
    <source>
        <dbReference type="EMBL" id="GBO35198.1"/>
    </source>
</evidence>
<gene>
    <name evidence="4" type="ORF">AVEN_13372_1</name>
    <name evidence="3" type="ORF">AVEN_240469_1</name>
    <name evidence="1" type="ORF">AVEN_2804_1</name>
    <name evidence="2" type="ORF">AVEN_88545_1</name>
</gene>
<dbReference type="EMBL" id="BGPR01059156">
    <property type="protein sequence ID" value="GBO35198.1"/>
    <property type="molecule type" value="Genomic_DNA"/>
</dbReference>
<evidence type="ECO:0000313" key="4">
    <source>
        <dbReference type="EMBL" id="GBO35547.1"/>
    </source>
</evidence>
<evidence type="ECO:0000313" key="1">
    <source>
        <dbReference type="EMBL" id="GBO35197.1"/>
    </source>
</evidence>
<organism evidence="2 5">
    <name type="scientific">Araneus ventricosus</name>
    <name type="common">Orbweaver spider</name>
    <name type="synonym">Epeira ventricosa</name>
    <dbReference type="NCBI Taxonomy" id="182803"/>
    <lineage>
        <taxon>Eukaryota</taxon>
        <taxon>Metazoa</taxon>
        <taxon>Ecdysozoa</taxon>
        <taxon>Arthropoda</taxon>
        <taxon>Chelicerata</taxon>
        <taxon>Arachnida</taxon>
        <taxon>Araneae</taxon>
        <taxon>Araneomorphae</taxon>
        <taxon>Entelegynae</taxon>
        <taxon>Araneoidea</taxon>
        <taxon>Araneidae</taxon>
        <taxon>Araneus</taxon>
    </lineage>
</organism>
<evidence type="ECO:0000313" key="3">
    <source>
        <dbReference type="EMBL" id="GBO35544.1"/>
    </source>
</evidence>
<comment type="caution">
    <text evidence="2">The sequence shown here is derived from an EMBL/GenBank/DDBJ whole genome shotgun (WGS) entry which is preliminary data.</text>
</comment>
<proteinExistence type="predicted"/>
<protein>
    <submittedName>
        <fullName evidence="2">Uncharacterized protein</fullName>
    </submittedName>
</protein>
<dbReference type="EMBL" id="BGPR01059526">
    <property type="protein sequence ID" value="GBO35544.1"/>
    <property type="molecule type" value="Genomic_DNA"/>
</dbReference>
<evidence type="ECO:0000313" key="5">
    <source>
        <dbReference type="Proteomes" id="UP000499080"/>
    </source>
</evidence>
<dbReference type="EMBL" id="BGPR01059528">
    <property type="protein sequence ID" value="GBO35547.1"/>
    <property type="molecule type" value="Genomic_DNA"/>
</dbReference>
<dbReference type="Proteomes" id="UP000499080">
    <property type="component" value="Unassembled WGS sequence"/>
</dbReference>
<dbReference type="EMBL" id="BGPR01059155">
    <property type="protein sequence ID" value="GBO35197.1"/>
    <property type="molecule type" value="Genomic_DNA"/>
</dbReference>
<dbReference type="AlphaFoldDB" id="A0A4Y2WF15"/>
<sequence>MLGISNAVASQTPTLALEVLWEAFLSDRDKGKRFIAGVVFEVAEAPASLRNARILPIGIASIESCPRWRTNTKRTEERKYYLYKIECKIDHVGGSKARRIVRRERNVKFKSVFPRLL</sequence>
<accession>A0A4Y2WF15</accession>
<name>A0A4Y2WF15_ARAVE</name>
<reference evidence="2 5" key="1">
    <citation type="journal article" date="2019" name="Sci. Rep.">
        <title>Orb-weaving spider Araneus ventricosus genome elucidates the spidroin gene catalogue.</title>
        <authorList>
            <person name="Kono N."/>
            <person name="Nakamura H."/>
            <person name="Ohtoshi R."/>
            <person name="Moran D.A.P."/>
            <person name="Shinohara A."/>
            <person name="Yoshida Y."/>
            <person name="Fujiwara M."/>
            <person name="Mori M."/>
            <person name="Tomita M."/>
            <person name="Arakawa K."/>
        </authorList>
    </citation>
    <scope>NUCLEOTIDE SEQUENCE [LARGE SCALE GENOMIC DNA]</scope>
</reference>
<keyword evidence="5" id="KW-1185">Reference proteome</keyword>